<comment type="function">
    <text evidence="1">Required for the transposition of the insertion element.</text>
</comment>
<evidence type="ECO:0000313" key="5">
    <source>
        <dbReference type="Proteomes" id="UP000321794"/>
    </source>
</evidence>
<dbReference type="SUPFAM" id="SSF53098">
    <property type="entry name" value="Ribonuclease H-like"/>
    <property type="match status" value="1"/>
</dbReference>
<dbReference type="InterPro" id="IPR036397">
    <property type="entry name" value="RNaseH_sf"/>
</dbReference>
<comment type="caution">
    <text evidence="4">The sequence shown here is derived from an EMBL/GenBank/DDBJ whole genome shotgun (WGS) entry which is preliminary data.</text>
</comment>
<sequence>MIDLLHTTTPKRVRTLTPDRGTEFSGYREVSQELNIPVYFPNPYAPQQRGSNENTNGLIREYFPKGTDLDQLTDQDIDKFVRDLNNRPRKVLGWKSPFKVLFETKSRLI</sequence>
<evidence type="ECO:0000256" key="2">
    <source>
        <dbReference type="ARBA" id="ARBA00006363"/>
    </source>
</evidence>
<dbReference type="InterPro" id="IPR053392">
    <property type="entry name" value="Transposase_IS30-like"/>
</dbReference>
<dbReference type="PANTHER" id="PTHR10948">
    <property type="entry name" value="TRANSPOSASE"/>
    <property type="match status" value="1"/>
</dbReference>
<organism evidence="4 5">
    <name type="scientific">Levilactobacillus zymae</name>
    <dbReference type="NCBI Taxonomy" id="267363"/>
    <lineage>
        <taxon>Bacteria</taxon>
        <taxon>Bacillati</taxon>
        <taxon>Bacillota</taxon>
        <taxon>Bacilli</taxon>
        <taxon>Lactobacillales</taxon>
        <taxon>Lactobacillaceae</taxon>
        <taxon>Levilactobacillus</taxon>
    </lineage>
</organism>
<gene>
    <name evidence="4" type="ORF">LZY01_13200</name>
</gene>
<dbReference type="Gene3D" id="3.30.420.10">
    <property type="entry name" value="Ribonuclease H-like superfamily/Ribonuclease H"/>
    <property type="match status" value="1"/>
</dbReference>
<dbReference type="Proteomes" id="UP000321794">
    <property type="component" value="Unassembled WGS sequence"/>
</dbReference>
<evidence type="ECO:0000256" key="1">
    <source>
        <dbReference type="ARBA" id="ARBA00002190"/>
    </source>
</evidence>
<evidence type="ECO:0000259" key="3">
    <source>
        <dbReference type="PROSITE" id="PS50994"/>
    </source>
</evidence>
<dbReference type="InterPro" id="IPR012337">
    <property type="entry name" value="RNaseH-like_sf"/>
</dbReference>
<dbReference type="InterPro" id="IPR051917">
    <property type="entry name" value="Transposase-Integrase"/>
</dbReference>
<dbReference type="InterPro" id="IPR001598">
    <property type="entry name" value="Transposase_IS30_CS"/>
</dbReference>
<accession>A0ABQ0WXF7</accession>
<reference evidence="4 5" key="1">
    <citation type="submission" date="2019-07" db="EMBL/GenBank/DDBJ databases">
        <title>Whole genome shotgun sequence of Lactobacillus zymae NBRC 107157.</title>
        <authorList>
            <person name="Hosoyama A."/>
            <person name="Uohara A."/>
            <person name="Ohji S."/>
            <person name="Ichikawa N."/>
        </authorList>
    </citation>
    <scope>NUCLEOTIDE SEQUENCE [LARGE SCALE GENOMIC DNA]</scope>
    <source>
        <strain evidence="4 5">NBRC 107157</strain>
    </source>
</reference>
<evidence type="ECO:0000313" key="4">
    <source>
        <dbReference type="EMBL" id="GEO72152.1"/>
    </source>
</evidence>
<feature type="domain" description="Integrase catalytic" evidence="3">
    <location>
        <begin position="1"/>
        <end position="105"/>
    </location>
</feature>
<dbReference type="PROSITE" id="PS01043">
    <property type="entry name" value="TRANSPOSASE_IS30"/>
    <property type="match status" value="1"/>
</dbReference>
<dbReference type="InterPro" id="IPR001584">
    <property type="entry name" value="Integrase_cat-core"/>
</dbReference>
<protein>
    <recommendedName>
        <fullName evidence="3">Integrase catalytic domain-containing protein</fullName>
    </recommendedName>
</protein>
<comment type="similarity">
    <text evidence="2">Belongs to the transposase IS30 family.</text>
</comment>
<dbReference type="PROSITE" id="PS50994">
    <property type="entry name" value="INTEGRASE"/>
    <property type="match status" value="1"/>
</dbReference>
<dbReference type="NCBIfam" id="NF033563">
    <property type="entry name" value="transpos_IS30"/>
    <property type="match status" value="1"/>
</dbReference>
<keyword evidence="5" id="KW-1185">Reference proteome</keyword>
<name>A0ABQ0WXF7_9LACO</name>
<dbReference type="EMBL" id="BJZK01000015">
    <property type="protein sequence ID" value="GEO72152.1"/>
    <property type="molecule type" value="Genomic_DNA"/>
</dbReference>
<dbReference type="PANTHER" id="PTHR10948:SF23">
    <property type="entry name" value="TRANSPOSASE INSI FOR INSERTION SEQUENCE ELEMENT IS30A-RELATED"/>
    <property type="match status" value="1"/>
</dbReference>
<proteinExistence type="inferred from homology"/>